<dbReference type="Gene3D" id="3.60.60.10">
    <property type="entry name" value="Penicillin V Acylase, Chain A"/>
    <property type="match status" value="1"/>
</dbReference>
<dbReference type="EMBL" id="GFDF01009917">
    <property type="protein sequence ID" value="JAV04167.1"/>
    <property type="molecule type" value="Transcribed_RNA"/>
</dbReference>
<dbReference type="Pfam" id="PF03417">
    <property type="entry name" value="AAT"/>
    <property type="match status" value="1"/>
</dbReference>
<dbReference type="Gene3D" id="1.10.10.2120">
    <property type="match status" value="1"/>
</dbReference>
<reference evidence="2" key="1">
    <citation type="submission" date="2016-12" db="EMBL/GenBank/DDBJ databases">
        <title>An insight into the sialome and mialome of the sand fly, Nyssomyia neivai.</title>
        <authorList>
            <person name="Sebastian V."/>
            <person name="Goulart T.M."/>
            <person name="Oliveira W."/>
            <person name="Calvo E."/>
            <person name="Oliveira L.F."/>
            <person name="Pinto M.C."/>
            <person name="Rosselino A.M."/>
            <person name="Ribeiro J.M."/>
        </authorList>
    </citation>
    <scope>NUCLEOTIDE SEQUENCE</scope>
</reference>
<evidence type="ECO:0000313" key="2">
    <source>
        <dbReference type="EMBL" id="JAV04167.1"/>
    </source>
</evidence>
<dbReference type="NCBIfam" id="NF040521">
    <property type="entry name" value="C45_proenzyme"/>
    <property type="match status" value="1"/>
</dbReference>
<dbReference type="PANTHER" id="PTHR34180">
    <property type="entry name" value="PEPTIDASE C45"/>
    <property type="match status" value="1"/>
</dbReference>
<accession>A0A1L8DCS4</accession>
<organism evidence="2">
    <name type="scientific">Nyssomyia neivai</name>
    <dbReference type="NCBI Taxonomy" id="330878"/>
    <lineage>
        <taxon>Eukaryota</taxon>
        <taxon>Metazoa</taxon>
        <taxon>Ecdysozoa</taxon>
        <taxon>Arthropoda</taxon>
        <taxon>Hexapoda</taxon>
        <taxon>Insecta</taxon>
        <taxon>Pterygota</taxon>
        <taxon>Neoptera</taxon>
        <taxon>Endopterygota</taxon>
        <taxon>Diptera</taxon>
        <taxon>Nematocera</taxon>
        <taxon>Psychodoidea</taxon>
        <taxon>Psychodidae</taxon>
        <taxon>Nyssomyia</taxon>
    </lineage>
</organism>
<dbReference type="InterPro" id="IPR047801">
    <property type="entry name" value="Peptidase_C45"/>
</dbReference>
<protein>
    <submittedName>
        <fullName evidence="2">Putative tan</fullName>
    </submittedName>
</protein>
<dbReference type="AlphaFoldDB" id="A0A1L8DCS4"/>
<proteinExistence type="predicted"/>
<dbReference type="InterPro" id="IPR005079">
    <property type="entry name" value="Peptidase_C45_hydrolase"/>
</dbReference>
<dbReference type="PANTHER" id="PTHR34180:SF1">
    <property type="entry name" value="BETA-ALANYL-DOPAMINE_CARCININE HYDROLASE"/>
    <property type="match status" value="1"/>
</dbReference>
<sequence length="388" mass="43324">MSPSVNILKRRQAIPILYTRGTHYEVGFDVGRTFAALIKEFLTLSGPLNSEYLPLYNTSEGRQVYNETLESVRASFPQYIRELEGTADGAQVEFHKLFLLHMDDITPKVVTGKNSVDQPIGCTSICVNQPGQELIGHNEDTLPEALNFFYLVSAHIICEEPQGKHKVKEERFTSLCYAGHLPGYTMGYNHHGLIFTINTLSANTLLSGKTPRHFITRALLSANSFPQAVQIIKDTGVGAADGCNVNMTFLHQEGPRVFHNIELGPAKNNETQMDVKNANCGEYLLHCNKYLFLPVKEVTGLIVESSIDRMCVLKKLGEPKNREDVKKMLGDDSSKVHPIFRGKHEDPIKTIAVGIFDCIARTWTLYSDNPKNNEPLIVLPLVLREIAA</sequence>
<name>A0A1L8DCS4_9DIPT</name>
<evidence type="ECO:0000259" key="1">
    <source>
        <dbReference type="Pfam" id="PF03417"/>
    </source>
</evidence>
<dbReference type="InterPro" id="IPR047794">
    <property type="entry name" value="C45_proenzyme-like"/>
</dbReference>
<feature type="domain" description="Peptidase C45 hydrolase" evidence="1">
    <location>
        <begin position="127"/>
        <end position="372"/>
    </location>
</feature>